<dbReference type="EMBL" id="LTAY01000022">
    <property type="protein sequence ID" value="OPX49608.1"/>
    <property type="molecule type" value="Genomic_DNA"/>
</dbReference>
<dbReference type="Proteomes" id="UP000191448">
    <property type="component" value="Unassembled WGS sequence"/>
</dbReference>
<dbReference type="FunFam" id="3.30.565.10:FF:000006">
    <property type="entry name" value="Sensor histidine kinase WalK"/>
    <property type="match status" value="1"/>
</dbReference>
<dbReference type="Gene3D" id="1.10.287.130">
    <property type="match status" value="1"/>
</dbReference>
<feature type="transmembrane region" description="Helical" evidence="8">
    <location>
        <begin position="183"/>
        <end position="203"/>
    </location>
</feature>
<feature type="transmembrane region" description="Helical" evidence="8">
    <location>
        <begin position="210"/>
        <end position="233"/>
    </location>
</feature>
<dbReference type="PRINTS" id="PR00344">
    <property type="entry name" value="BCTRLSENSOR"/>
</dbReference>
<dbReference type="CDD" id="cd00082">
    <property type="entry name" value="HisKA"/>
    <property type="match status" value="1"/>
</dbReference>
<dbReference type="InterPro" id="IPR005467">
    <property type="entry name" value="His_kinase_dom"/>
</dbReference>
<organism evidence="10 11">
    <name type="scientific">Clostridium thermobutyricum DSM 4928</name>
    <dbReference type="NCBI Taxonomy" id="1121339"/>
    <lineage>
        <taxon>Bacteria</taxon>
        <taxon>Bacillati</taxon>
        <taxon>Bacillota</taxon>
        <taxon>Clostridia</taxon>
        <taxon>Eubacteriales</taxon>
        <taxon>Clostridiaceae</taxon>
        <taxon>Clostridium</taxon>
    </lineage>
</organism>
<feature type="transmembrane region" description="Helical" evidence="8">
    <location>
        <begin position="12"/>
        <end position="36"/>
    </location>
</feature>
<evidence type="ECO:0000313" key="10">
    <source>
        <dbReference type="EMBL" id="OPX49608.1"/>
    </source>
</evidence>
<dbReference type="EC" id="2.7.13.3" evidence="3"/>
<name>A0A1V4SY28_9CLOT</name>
<dbReference type="InterPro" id="IPR036890">
    <property type="entry name" value="HATPase_C_sf"/>
</dbReference>
<dbReference type="Pfam" id="PF13188">
    <property type="entry name" value="PAS_8"/>
    <property type="match status" value="1"/>
</dbReference>
<evidence type="ECO:0000256" key="6">
    <source>
        <dbReference type="ARBA" id="ARBA00022777"/>
    </source>
</evidence>
<dbReference type="SMART" id="SM00388">
    <property type="entry name" value="HisKA"/>
    <property type="match status" value="1"/>
</dbReference>
<feature type="transmembrane region" description="Helical" evidence="8">
    <location>
        <begin position="48"/>
        <end position="68"/>
    </location>
</feature>
<sequence length="624" mass="73454">MKKNIERVELIYINKIYFFKVIFCLCILSTIISSLYYIKIDIYDISEIYYLIISLVLILLVFSMKNVYKHKYYKYIAIVFMIISATNIYKIILEDIWELTNSFFIDAMRISIILLGVDIVINFINSKNSKKNNVLKMLAVFICLVFLKKYKFILFFLLISIFYALKVKSQIPKLKNNYSINYIYIYITLFLIRQIVLILSIIYKNNEFISYLLIYFTILTESTLIFCLIYKIINLPYGKIENELKEAVESVSYLNEDLKLTNQKIISNRMFIKDIEKTFKNLFRNIPVPTLILNLNKNNIVYANKQCLDLFDEEKFLDLVGVNFYKLIEIIDDKNINYLDEKGNIGIIKKNNKKVTIEVKDRSLEQGEAIIILTDMTSRTKYINIENRIIEKKLQEDIKRSFLSNISHDLKTPINVIYSSAQVQDIFINNRNKKELENHMNISKQNYLVLKRLTNNIIDVGKIDSGALKCNLKKGNIVYFVEDVFSSLVSYAKEENIEMQFDTEEEEIYIKFNNDFMERIIINLISNSIKYNKEIGKIFVDIKSENNYVYIIIRDTGIGIKKEFLDKIFERYSKDKKTKKAILKSSGIGMYVVKNLIEAQNGQIFIESEEGVGTEIVMRFIREN</sequence>
<dbReference type="GO" id="GO:0000155">
    <property type="term" value="F:phosphorelay sensor kinase activity"/>
    <property type="evidence" value="ECO:0007669"/>
    <property type="project" value="InterPro"/>
</dbReference>
<dbReference type="InterPro" id="IPR004358">
    <property type="entry name" value="Sig_transdc_His_kin-like_C"/>
</dbReference>
<keyword evidence="8" id="KW-0812">Transmembrane</keyword>
<evidence type="ECO:0000256" key="5">
    <source>
        <dbReference type="ARBA" id="ARBA00022679"/>
    </source>
</evidence>
<dbReference type="PANTHER" id="PTHR43547">
    <property type="entry name" value="TWO-COMPONENT HISTIDINE KINASE"/>
    <property type="match status" value="1"/>
</dbReference>
<keyword evidence="4" id="KW-0597">Phosphoprotein</keyword>
<dbReference type="InterPro" id="IPR036097">
    <property type="entry name" value="HisK_dim/P_sf"/>
</dbReference>
<evidence type="ECO:0000256" key="8">
    <source>
        <dbReference type="SAM" id="Phobius"/>
    </source>
</evidence>
<keyword evidence="8" id="KW-1133">Transmembrane helix</keyword>
<evidence type="ECO:0000256" key="1">
    <source>
        <dbReference type="ARBA" id="ARBA00000085"/>
    </source>
</evidence>
<dbReference type="SUPFAM" id="SSF47384">
    <property type="entry name" value="Homodimeric domain of signal transducing histidine kinase"/>
    <property type="match status" value="1"/>
</dbReference>
<reference evidence="10 11" key="1">
    <citation type="submission" date="2016-02" db="EMBL/GenBank/DDBJ databases">
        <title>Genome sequence of Clostridium thermobutyricum DSM 4928.</title>
        <authorList>
            <person name="Poehlein A."/>
            <person name="Daniel R."/>
        </authorList>
    </citation>
    <scope>NUCLEOTIDE SEQUENCE [LARGE SCALE GENOMIC DNA]</scope>
    <source>
        <strain evidence="10 11">DSM 4928</strain>
    </source>
</reference>
<evidence type="ECO:0000259" key="9">
    <source>
        <dbReference type="PROSITE" id="PS50109"/>
    </source>
</evidence>
<comment type="caution">
    <text evidence="10">The sequence shown here is derived from an EMBL/GenBank/DDBJ whole genome shotgun (WGS) entry which is preliminary data.</text>
</comment>
<comment type="catalytic activity">
    <reaction evidence="1">
        <text>ATP + protein L-histidine = ADP + protein N-phospho-L-histidine.</text>
        <dbReference type="EC" id="2.7.13.3"/>
    </reaction>
</comment>
<keyword evidence="6 10" id="KW-0418">Kinase</keyword>
<dbReference type="PANTHER" id="PTHR43547:SF2">
    <property type="entry name" value="HYBRID SIGNAL TRANSDUCTION HISTIDINE KINASE C"/>
    <property type="match status" value="1"/>
</dbReference>
<dbReference type="Gene3D" id="3.30.565.10">
    <property type="entry name" value="Histidine kinase-like ATPase, C-terminal domain"/>
    <property type="match status" value="1"/>
</dbReference>
<keyword evidence="7" id="KW-0902">Two-component regulatory system</keyword>
<dbReference type="Pfam" id="PF02518">
    <property type="entry name" value="HATPase_c"/>
    <property type="match status" value="1"/>
</dbReference>
<keyword evidence="8" id="KW-0472">Membrane</keyword>
<evidence type="ECO:0000313" key="11">
    <source>
        <dbReference type="Proteomes" id="UP000191448"/>
    </source>
</evidence>
<proteinExistence type="predicted"/>
<evidence type="ECO:0000256" key="2">
    <source>
        <dbReference type="ARBA" id="ARBA00004370"/>
    </source>
</evidence>
<keyword evidence="5 10" id="KW-0808">Transferase</keyword>
<accession>A0A1V4SY28</accession>
<dbReference type="GO" id="GO:0016020">
    <property type="term" value="C:membrane"/>
    <property type="evidence" value="ECO:0007669"/>
    <property type="project" value="UniProtKB-SubCell"/>
</dbReference>
<feature type="domain" description="Histidine kinase" evidence="9">
    <location>
        <begin position="405"/>
        <end position="624"/>
    </location>
</feature>
<dbReference type="PROSITE" id="PS50109">
    <property type="entry name" value="HIS_KIN"/>
    <property type="match status" value="1"/>
</dbReference>
<feature type="transmembrane region" description="Helical" evidence="8">
    <location>
        <begin position="75"/>
        <end position="92"/>
    </location>
</feature>
<feature type="transmembrane region" description="Helical" evidence="8">
    <location>
        <begin position="104"/>
        <end position="125"/>
    </location>
</feature>
<gene>
    <name evidence="10" type="primary">yycG_3</name>
    <name evidence="10" type="ORF">CLTHE_05830</name>
</gene>
<dbReference type="InterPro" id="IPR003594">
    <property type="entry name" value="HATPase_dom"/>
</dbReference>
<dbReference type="Pfam" id="PF00512">
    <property type="entry name" value="HisKA"/>
    <property type="match status" value="1"/>
</dbReference>
<feature type="transmembrane region" description="Helical" evidence="8">
    <location>
        <begin position="137"/>
        <end position="163"/>
    </location>
</feature>
<comment type="subcellular location">
    <subcellularLocation>
        <location evidence="2">Membrane</location>
    </subcellularLocation>
</comment>
<dbReference type="AlphaFoldDB" id="A0A1V4SY28"/>
<dbReference type="InterPro" id="IPR000014">
    <property type="entry name" value="PAS"/>
</dbReference>
<protein>
    <recommendedName>
        <fullName evidence="3">histidine kinase</fullName>
        <ecNumber evidence="3">2.7.13.3</ecNumber>
    </recommendedName>
</protein>
<dbReference type="SMART" id="SM00387">
    <property type="entry name" value="HATPase_c"/>
    <property type="match status" value="1"/>
</dbReference>
<evidence type="ECO:0000256" key="7">
    <source>
        <dbReference type="ARBA" id="ARBA00023012"/>
    </source>
</evidence>
<evidence type="ECO:0000256" key="4">
    <source>
        <dbReference type="ARBA" id="ARBA00022553"/>
    </source>
</evidence>
<evidence type="ECO:0000256" key="3">
    <source>
        <dbReference type="ARBA" id="ARBA00012438"/>
    </source>
</evidence>
<dbReference type="OrthoDB" id="9813394at2"/>
<dbReference type="SUPFAM" id="SSF55874">
    <property type="entry name" value="ATPase domain of HSP90 chaperone/DNA topoisomerase II/histidine kinase"/>
    <property type="match status" value="1"/>
</dbReference>
<dbReference type="InterPro" id="IPR003661">
    <property type="entry name" value="HisK_dim/P_dom"/>
</dbReference>
<dbReference type="RefSeq" id="WP_080021925.1">
    <property type="nucleotide sequence ID" value="NZ_LTAY01000022.1"/>
</dbReference>